<dbReference type="InterPro" id="IPR006059">
    <property type="entry name" value="SBP"/>
</dbReference>
<dbReference type="PANTHER" id="PTHR43649">
    <property type="entry name" value="ARABINOSE-BINDING PROTEIN-RELATED"/>
    <property type="match status" value="1"/>
</dbReference>
<evidence type="ECO:0000313" key="3">
    <source>
        <dbReference type="Proteomes" id="UP000674938"/>
    </source>
</evidence>
<gene>
    <name evidence="2" type="ORF">I6N95_25220</name>
</gene>
<dbReference type="EMBL" id="JAEEGA010000025">
    <property type="protein sequence ID" value="MBP1044314.1"/>
    <property type="molecule type" value="Genomic_DNA"/>
</dbReference>
<feature type="signal peptide" evidence="1">
    <location>
        <begin position="1"/>
        <end position="23"/>
    </location>
</feature>
<feature type="chain" id="PRO_5037368551" evidence="1">
    <location>
        <begin position="24"/>
        <end position="431"/>
    </location>
</feature>
<dbReference type="PROSITE" id="PS51257">
    <property type="entry name" value="PROKAR_LIPOPROTEIN"/>
    <property type="match status" value="1"/>
</dbReference>
<dbReference type="SUPFAM" id="SSF53850">
    <property type="entry name" value="Periplasmic binding protein-like II"/>
    <property type="match status" value="1"/>
</dbReference>
<evidence type="ECO:0000256" key="1">
    <source>
        <dbReference type="SAM" id="SignalP"/>
    </source>
</evidence>
<dbReference type="RefSeq" id="WP_209532689.1">
    <property type="nucleotide sequence ID" value="NZ_JAEEGA010000025.1"/>
</dbReference>
<reference evidence="2" key="1">
    <citation type="submission" date="2020-12" db="EMBL/GenBank/DDBJ databases">
        <title>Vagococcus allomyrinae sp. nov. and Enterococcus lavae sp. nov., isolated from the larvae of Allomyrina dichotoma.</title>
        <authorList>
            <person name="Lee S.D."/>
        </authorList>
    </citation>
    <scope>NUCLEOTIDE SEQUENCE</scope>
    <source>
        <strain evidence="2">BWB3-3</strain>
    </source>
</reference>
<dbReference type="InterPro" id="IPR050490">
    <property type="entry name" value="Bact_solute-bd_prot1"/>
</dbReference>
<name>A0A940P9N2_9ENTE</name>
<dbReference type="Pfam" id="PF13416">
    <property type="entry name" value="SBP_bac_8"/>
    <property type="match status" value="1"/>
</dbReference>
<evidence type="ECO:0000313" key="2">
    <source>
        <dbReference type="EMBL" id="MBP1044314.1"/>
    </source>
</evidence>
<sequence>MKKVKILLAIIASVLLIAGCSSKDEATKSEKDNKITVWAWDESFNIKAVNEAVKAYEKKADVSDLDVEVVTMAQDDIVQKLNTSLSSGNLDGLPEIVLIEDYRIQGYLTSFPDSFTPLTDIVKEADFSEYKFAVNKVGDEIYSVPFDSGVAGLFYRTDYLEEAGYQAADMKELTWEEYIKIAKEVKSKTGKNMIALDPSDLGTLRIMMQSAGSWYLNEDGETLNIKDNDVLKEALKVYVDLMKTEAVTQISDWDSGVNAVNSGAVASSPTGAWYAGTIMGAEDQSGKWAIAEIPRLGNVSKSINASSIGGASWYVLKDVGNTDLAKEFLAETFATDVDLMNTLATEIGLVSTLNAARDGESYKAESEFFSNEKIFENFSNWSAEVPAVNYGLHTYAIENIFTEYVQKIIGGADIDKTLEDAQKQIEAAIQN</sequence>
<dbReference type="AlphaFoldDB" id="A0A940P9N2"/>
<accession>A0A940P9N2</accession>
<proteinExistence type="predicted"/>
<keyword evidence="3" id="KW-1185">Reference proteome</keyword>
<dbReference type="Gene3D" id="3.40.190.10">
    <property type="entry name" value="Periplasmic binding protein-like II"/>
    <property type="match status" value="1"/>
</dbReference>
<dbReference type="Proteomes" id="UP000674938">
    <property type="component" value="Unassembled WGS sequence"/>
</dbReference>
<keyword evidence="1" id="KW-0732">Signal</keyword>
<protein>
    <submittedName>
        <fullName evidence="2">Extracellular solute-binding protein</fullName>
    </submittedName>
</protein>
<comment type="caution">
    <text evidence="2">The sequence shown here is derived from an EMBL/GenBank/DDBJ whole genome shotgun (WGS) entry which is preliminary data.</text>
</comment>
<dbReference type="PANTHER" id="PTHR43649:SF32">
    <property type="entry name" value="SUGAR BINDING SECRETED PROTEIN"/>
    <property type="match status" value="1"/>
</dbReference>
<organism evidence="2 3">
    <name type="scientific">Vagococcus allomyrinae</name>
    <dbReference type="NCBI Taxonomy" id="2794353"/>
    <lineage>
        <taxon>Bacteria</taxon>
        <taxon>Bacillati</taxon>
        <taxon>Bacillota</taxon>
        <taxon>Bacilli</taxon>
        <taxon>Lactobacillales</taxon>
        <taxon>Enterococcaceae</taxon>
        <taxon>Vagococcus</taxon>
    </lineage>
</organism>